<dbReference type="InterPro" id="IPR013217">
    <property type="entry name" value="Methyltransf_12"/>
</dbReference>
<comment type="caution">
    <text evidence="5">The sequence shown here is derived from an EMBL/GenBank/DDBJ whole genome shotgun (WGS) entry which is preliminary data.</text>
</comment>
<dbReference type="InterPro" id="IPR050444">
    <property type="entry name" value="Polyketide_Synthase"/>
</dbReference>
<keyword evidence="1" id="KW-0808">Transferase</keyword>
<evidence type="ECO:0000313" key="6">
    <source>
        <dbReference type="Proteomes" id="UP001194746"/>
    </source>
</evidence>
<dbReference type="SUPFAM" id="SSF53335">
    <property type="entry name" value="S-adenosyl-L-methionine-dependent methyltransferases"/>
    <property type="match status" value="1"/>
</dbReference>
<dbReference type="EMBL" id="VCAU01000108">
    <property type="protein sequence ID" value="KAF9884910.1"/>
    <property type="molecule type" value="Genomic_DNA"/>
</dbReference>
<evidence type="ECO:0008006" key="7">
    <source>
        <dbReference type="Google" id="ProtNLM"/>
    </source>
</evidence>
<evidence type="ECO:0000256" key="1">
    <source>
        <dbReference type="ARBA" id="ARBA00022679"/>
    </source>
</evidence>
<dbReference type="Pfam" id="PF08242">
    <property type="entry name" value="Methyltransf_12"/>
    <property type="match status" value="1"/>
</dbReference>
<feature type="domain" description="Methyltransferase type 12" evidence="3">
    <location>
        <begin position="205"/>
        <end position="305"/>
    </location>
</feature>
<gene>
    <name evidence="5" type="ORF">FE257_000901</name>
</gene>
<protein>
    <recommendedName>
        <fullName evidence="7">Methyltransferase domain-containing protein</fullName>
    </recommendedName>
</protein>
<dbReference type="Proteomes" id="UP001194746">
    <property type="component" value="Unassembled WGS sequence"/>
</dbReference>
<evidence type="ECO:0000256" key="2">
    <source>
        <dbReference type="ARBA" id="ARBA00023268"/>
    </source>
</evidence>
<dbReference type="PANTHER" id="PTHR45681:SF6">
    <property type="entry name" value="POLYKETIDE SYNTHASE 37"/>
    <property type="match status" value="1"/>
</dbReference>
<dbReference type="PANTHER" id="PTHR45681">
    <property type="entry name" value="POLYKETIDE SYNTHASE 44-RELATED"/>
    <property type="match status" value="1"/>
</dbReference>
<keyword evidence="6" id="KW-1185">Reference proteome</keyword>
<dbReference type="AlphaFoldDB" id="A0AAD4CEG0"/>
<organism evidence="5 6">
    <name type="scientific">Aspergillus nanangensis</name>
    <dbReference type="NCBI Taxonomy" id="2582783"/>
    <lineage>
        <taxon>Eukaryota</taxon>
        <taxon>Fungi</taxon>
        <taxon>Dikarya</taxon>
        <taxon>Ascomycota</taxon>
        <taxon>Pezizomycotina</taxon>
        <taxon>Eurotiomycetes</taxon>
        <taxon>Eurotiomycetidae</taxon>
        <taxon>Eurotiales</taxon>
        <taxon>Aspergillaceae</taxon>
        <taxon>Aspergillus</taxon>
        <taxon>Aspergillus subgen. Circumdati</taxon>
    </lineage>
</organism>
<proteinExistence type="predicted"/>
<evidence type="ECO:0000259" key="4">
    <source>
        <dbReference type="Pfam" id="PF18558"/>
    </source>
</evidence>
<dbReference type="CDD" id="cd02440">
    <property type="entry name" value="AdoMet_MTases"/>
    <property type="match status" value="1"/>
</dbReference>
<reference evidence="5" key="2">
    <citation type="submission" date="2020-02" db="EMBL/GenBank/DDBJ databases">
        <authorList>
            <person name="Gilchrist C.L.M."/>
            <person name="Chooi Y.-H."/>
        </authorList>
    </citation>
    <scope>NUCLEOTIDE SEQUENCE</scope>
    <source>
        <strain evidence="5">MST-FP2251</strain>
    </source>
</reference>
<evidence type="ECO:0000313" key="5">
    <source>
        <dbReference type="EMBL" id="KAF9884910.1"/>
    </source>
</evidence>
<reference evidence="5" key="1">
    <citation type="journal article" date="2019" name="Beilstein J. Org. Chem.">
        <title>Nanangenines: drimane sesquiterpenoids as the dominant metabolite cohort of a novel Australian fungus, Aspergillus nanangensis.</title>
        <authorList>
            <person name="Lacey H.J."/>
            <person name="Gilchrist C.L.M."/>
            <person name="Crombie A."/>
            <person name="Kalaitzis J.A."/>
            <person name="Vuong D."/>
            <person name="Rutledge P.J."/>
            <person name="Turner P."/>
            <person name="Pitt J.I."/>
            <person name="Lacey E."/>
            <person name="Chooi Y.H."/>
            <person name="Piggott A.M."/>
        </authorList>
    </citation>
    <scope>NUCLEOTIDE SEQUENCE</scope>
    <source>
        <strain evidence="5">MST-FP2251</strain>
    </source>
</reference>
<dbReference type="InterPro" id="IPR029063">
    <property type="entry name" value="SAM-dependent_MTases_sf"/>
</dbReference>
<dbReference type="GO" id="GO:0016740">
    <property type="term" value="F:transferase activity"/>
    <property type="evidence" value="ECO:0007669"/>
    <property type="project" value="UniProtKB-KW"/>
</dbReference>
<name>A0AAD4CEG0_ASPNN</name>
<dbReference type="Gene3D" id="3.40.50.150">
    <property type="entry name" value="Vaccinia Virus protein VP39"/>
    <property type="match status" value="1"/>
</dbReference>
<dbReference type="Pfam" id="PF18558">
    <property type="entry name" value="HTH_51"/>
    <property type="match status" value="1"/>
</dbReference>
<keyword evidence="2" id="KW-0511">Multifunctional enzyme</keyword>
<accession>A0AAD4CEG0</accession>
<feature type="domain" description="Methyltransferase fungal type helix-turn-helix" evidence="4">
    <location>
        <begin position="14"/>
        <end position="99"/>
    </location>
</feature>
<sequence>MSLDAYAILDAFSDIKSRTDEFIVTHNLDTYSAEFLPRSEEIAIAIFCNALEDLGCSLRAAPSGSTLERVQAVAEHKRLVDHIYHILESRAGLIRFTDDGRLITRTFKPCPDRDIGSQLDRLLRDRPAQDAEIKLMQAVGGSYGDCLAGKVDAVQLLFQSSESRSLLDKLYATSDATSSLLQPLKTFIQEIASGWSASDEPLRVLEIGAGTGGTTSVLLPALARLGIPMVYTMTDLSPTLVTQGSSTFKQYPFLEYKVVNIEREPPLELQSSQHIILGSNVVHATTHVPSSLKNIHKMLRPDGFFIFHELTSQMSWADVVFGLFEGWWRFNDGRQHALQSPQAWSNMLKSAGYGHVDWTDGLHPEAKLQSLILGISHGIE</sequence>
<dbReference type="InterPro" id="IPR041068">
    <property type="entry name" value="HTH_51"/>
</dbReference>
<evidence type="ECO:0000259" key="3">
    <source>
        <dbReference type="Pfam" id="PF08242"/>
    </source>
</evidence>